<evidence type="ECO:0000256" key="3">
    <source>
        <dbReference type="ARBA" id="ARBA00023125"/>
    </source>
</evidence>
<evidence type="ECO:0000313" key="6">
    <source>
        <dbReference type="EMBL" id="MBV4496852.1"/>
    </source>
</evidence>
<dbReference type="EMBL" id="JABWRB010000013">
    <property type="protein sequence ID" value="MBC3390553.1"/>
    <property type="molecule type" value="Genomic_DNA"/>
</dbReference>
<dbReference type="GO" id="GO:0016787">
    <property type="term" value="F:hydrolase activity"/>
    <property type="evidence" value="ECO:0007669"/>
    <property type="project" value="UniProtKB-KW"/>
</dbReference>
<evidence type="ECO:0000256" key="1">
    <source>
        <dbReference type="ARBA" id="ARBA00010923"/>
    </source>
</evidence>
<sequence length="427" mass="47135">MSDLPKGWTEEKLTELCRPKQWKVISAAELTNTGYVVYGANGKIGFYSSYTHETPTLMITCRGATCGNLHVSEPRSYINGNAMALDNLAEQATSTSYLRYMLQARGLTDAITGSAQPQITRQSLSQVSIRLAPLTEQTRITQKLDELLAIAASLKARVDAIPALLKRFRQSVLAAAVSGRLTENWRTGDVHSANEDIHWIETPLKVLGELARGKSKHRPRNDKRLFGDKYPFIQTGQISNSTGRINNTNIFYSDFGLAQSRLFPKDTLCITIAANIADTAVLGIEACFPDSIVGFIANNEKCSTQFVKYLIDINKKKIEALAPATAQKNINLKVLSELAFPMPPLDEQKEIVRRVEQLVAFADQLEVKVSSAKKRIDHITQSILAKAFRGELVPQDPNDEPASVLLERIKAQRAAAPKAKRGRKASA</sequence>
<evidence type="ECO:0000256" key="2">
    <source>
        <dbReference type="ARBA" id="ARBA00022747"/>
    </source>
</evidence>
<dbReference type="InterPro" id="IPR000055">
    <property type="entry name" value="Restrct_endonuc_typeI_TRD"/>
</dbReference>
<feature type="domain" description="Type I restriction modification DNA specificity" evidence="4">
    <location>
        <begin position="207"/>
        <end position="366"/>
    </location>
</feature>
<gene>
    <name evidence="6" type="ORF">HU715_015985</name>
    <name evidence="5" type="ORF">HU715_12885</name>
</gene>
<dbReference type="Pfam" id="PF01420">
    <property type="entry name" value="Methylase_S"/>
    <property type="match status" value="2"/>
</dbReference>
<evidence type="ECO:0000313" key="7">
    <source>
        <dbReference type="Proteomes" id="UP000636518"/>
    </source>
</evidence>
<comment type="similarity">
    <text evidence="1">Belongs to the type-I restriction system S methylase family.</text>
</comment>
<keyword evidence="3" id="KW-0238">DNA-binding</keyword>
<proteinExistence type="inferred from homology"/>
<dbReference type="CDD" id="cd17282">
    <property type="entry name" value="RMtype1_S_Eco16444ORF1681_TRD1-CR1_like"/>
    <property type="match status" value="1"/>
</dbReference>
<dbReference type="PANTHER" id="PTHR43140">
    <property type="entry name" value="TYPE-1 RESTRICTION ENZYME ECOKI SPECIFICITY PROTEIN"/>
    <property type="match status" value="1"/>
</dbReference>
<keyword evidence="6" id="KW-0378">Hydrolase</keyword>
<dbReference type="PANTHER" id="PTHR43140:SF1">
    <property type="entry name" value="TYPE I RESTRICTION ENZYME ECOKI SPECIFICITY SUBUNIT"/>
    <property type="match status" value="1"/>
</dbReference>
<dbReference type="Gene3D" id="3.90.220.20">
    <property type="entry name" value="DNA methylase specificity domains"/>
    <property type="match status" value="2"/>
</dbReference>
<accession>A0A923FDV4</accession>
<dbReference type="RefSeq" id="WP_186706597.1">
    <property type="nucleotide sequence ID" value="NZ_JABWRB020000002.1"/>
</dbReference>
<dbReference type="AlphaFoldDB" id="A0A923FDV4"/>
<evidence type="ECO:0000313" key="5">
    <source>
        <dbReference type="EMBL" id="MBC3390553.1"/>
    </source>
</evidence>
<protein>
    <submittedName>
        <fullName evidence="5">Restriction endonuclease subunit S</fullName>
        <ecNumber evidence="6">3.1.21.-</ecNumber>
    </submittedName>
</protein>
<dbReference type="GO" id="GO:0003677">
    <property type="term" value="F:DNA binding"/>
    <property type="evidence" value="ECO:0007669"/>
    <property type="project" value="UniProtKB-KW"/>
</dbReference>
<dbReference type="InterPro" id="IPR044946">
    <property type="entry name" value="Restrct_endonuc_typeI_TRD_sf"/>
</dbReference>
<keyword evidence="2" id="KW-0680">Restriction system</keyword>
<dbReference type="SUPFAM" id="SSF116734">
    <property type="entry name" value="DNA methylase specificity domain"/>
    <property type="match status" value="2"/>
</dbReference>
<name>A0A923FDV4_9PSED</name>
<reference evidence="5 7" key="1">
    <citation type="journal article" date="2020" name="Microorganisms">
        <title>Reliable Identification of Environmental Pseudomonas Isolates Using the rpoD Gene.</title>
        <authorList>
            <consortium name="The Broad Institute Genome Sequencing Platform"/>
            <person name="Girard L."/>
            <person name="Lood C."/>
            <person name="Rokni-Zadeh H."/>
            <person name="van Noort V."/>
            <person name="Lavigne R."/>
            <person name="De Mot R."/>
        </authorList>
    </citation>
    <scope>NUCLEOTIDE SEQUENCE</scope>
    <source>
        <strain evidence="5 7">SWRI12</strain>
    </source>
</reference>
<dbReference type="EMBL" id="JABWRB020000002">
    <property type="protein sequence ID" value="MBV4496852.1"/>
    <property type="molecule type" value="Genomic_DNA"/>
</dbReference>
<reference evidence="5" key="2">
    <citation type="submission" date="2020-07" db="EMBL/GenBank/DDBJ databases">
        <authorList>
            <person name="Lood C."/>
            <person name="Girard L."/>
        </authorList>
    </citation>
    <scope>NUCLEOTIDE SEQUENCE</scope>
    <source>
        <strain evidence="5">SWRI12</strain>
    </source>
</reference>
<dbReference type="GO" id="GO:0009307">
    <property type="term" value="P:DNA restriction-modification system"/>
    <property type="evidence" value="ECO:0007669"/>
    <property type="project" value="UniProtKB-KW"/>
</dbReference>
<keyword evidence="5" id="KW-0255">Endonuclease</keyword>
<organism evidence="5">
    <name type="scientific">Pseudomonas zanjanensis</name>
    <dbReference type="NCBI Taxonomy" id="2745496"/>
    <lineage>
        <taxon>Bacteria</taxon>
        <taxon>Pseudomonadati</taxon>
        <taxon>Pseudomonadota</taxon>
        <taxon>Gammaproteobacteria</taxon>
        <taxon>Pseudomonadales</taxon>
        <taxon>Pseudomonadaceae</taxon>
        <taxon>Pseudomonas</taxon>
    </lineage>
</organism>
<dbReference type="CDD" id="cd17266">
    <property type="entry name" value="RMtype1_S_Sau1132ORF3780P-TRD2-CR2_like"/>
    <property type="match status" value="1"/>
</dbReference>
<dbReference type="Proteomes" id="UP000636518">
    <property type="component" value="Unassembled WGS sequence"/>
</dbReference>
<dbReference type="InterPro" id="IPR051212">
    <property type="entry name" value="Type-I_RE_S_subunit"/>
</dbReference>
<comment type="caution">
    <text evidence="5">The sequence shown here is derived from an EMBL/GenBank/DDBJ whole genome shotgun (WGS) entry which is preliminary data.</text>
</comment>
<reference evidence="6" key="3">
    <citation type="submission" date="2021-06" db="EMBL/GenBank/DDBJ databases">
        <title>Updating the genus Pseudomonas: Description of 43 new species and partition of the Pseudomonas putida group.</title>
        <authorList>
            <person name="Girard L."/>
            <person name="Lood C."/>
            <person name="Vandamme P."/>
            <person name="Rokni-Zadeh H."/>
            <person name="Van Noort V."/>
            <person name="Hofte M."/>
            <person name="Lavigne R."/>
            <person name="De Mot R."/>
        </authorList>
    </citation>
    <scope>NUCLEOTIDE SEQUENCE</scope>
    <source>
        <strain evidence="6">SWRI12</strain>
    </source>
</reference>
<dbReference type="GO" id="GO:0004519">
    <property type="term" value="F:endonuclease activity"/>
    <property type="evidence" value="ECO:0007669"/>
    <property type="project" value="UniProtKB-KW"/>
</dbReference>
<dbReference type="EC" id="3.1.21.-" evidence="6"/>
<keyword evidence="5" id="KW-0540">Nuclease</keyword>
<keyword evidence="7" id="KW-1185">Reference proteome</keyword>
<feature type="domain" description="Type I restriction modification DNA specificity" evidence="4">
    <location>
        <begin position="5"/>
        <end position="152"/>
    </location>
</feature>
<evidence type="ECO:0000259" key="4">
    <source>
        <dbReference type="Pfam" id="PF01420"/>
    </source>
</evidence>